<dbReference type="InterPro" id="IPR000477">
    <property type="entry name" value="RT_dom"/>
</dbReference>
<evidence type="ECO:0000313" key="2">
    <source>
        <dbReference type="EMBL" id="KAL0405544.1"/>
    </source>
</evidence>
<dbReference type="AlphaFoldDB" id="A0AAW2TMA0"/>
<name>A0AAW2TMA0_9LAMI</name>
<comment type="caution">
    <text evidence="2">The sequence shown here is derived from an EMBL/GenBank/DDBJ whole genome shotgun (WGS) entry which is preliminary data.</text>
</comment>
<feature type="domain" description="Reverse transcriptase" evidence="1">
    <location>
        <begin position="1"/>
        <end position="54"/>
    </location>
</feature>
<reference evidence="2" key="1">
    <citation type="submission" date="2020-06" db="EMBL/GenBank/DDBJ databases">
        <authorList>
            <person name="Li T."/>
            <person name="Hu X."/>
            <person name="Zhang T."/>
            <person name="Song X."/>
            <person name="Zhang H."/>
            <person name="Dai N."/>
            <person name="Sheng W."/>
            <person name="Hou X."/>
            <person name="Wei L."/>
        </authorList>
    </citation>
    <scope>NUCLEOTIDE SEQUENCE</scope>
    <source>
        <strain evidence="2">KEN1</strain>
        <tissue evidence="2">Leaf</tissue>
    </source>
</reference>
<protein>
    <recommendedName>
        <fullName evidence="1">Reverse transcriptase domain-containing protein</fullName>
    </recommendedName>
</protein>
<dbReference type="Pfam" id="PF00078">
    <property type="entry name" value="RVT_1"/>
    <property type="match status" value="1"/>
</dbReference>
<proteinExistence type="predicted"/>
<gene>
    <name evidence="2" type="ORF">Slati_3868300</name>
</gene>
<dbReference type="InterPro" id="IPR050951">
    <property type="entry name" value="Retrovirus_Pol_polyprotein"/>
</dbReference>
<dbReference type="SUPFAM" id="SSF56672">
    <property type="entry name" value="DNA/RNA polymerases"/>
    <property type="match status" value="1"/>
</dbReference>
<dbReference type="PROSITE" id="PS50878">
    <property type="entry name" value="RT_POL"/>
    <property type="match status" value="1"/>
</dbReference>
<sequence length="88" mass="10337">MEVYIDDMLVKSKKAQDHVKYLEEMFSVLKKYKLKLNPGKCAFGVRVRWFLRFMVTQRGIEANPSKIKVILDMKAPFNVNEVQRLTGE</sequence>
<dbReference type="EMBL" id="JACGWN010000014">
    <property type="protein sequence ID" value="KAL0405544.1"/>
    <property type="molecule type" value="Genomic_DNA"/>
</dbReference>
<dbReference type="Gene3D" id="3.30.70.270">
    <property type="match status" value="1"/>
</dbReference>
<dbReference type="PANTHER" id="PTHR37984:SF5">
    <property type="entry name" value="PROTEIN NYNRIN-LIKE"/>
    <property type="match status" value="1"/>
</dbReference>
<dbReference type="PANTHER" id="PTHR37984">
    <property type="entry name" value="PROTEIN CBG26694"/>
    <property type="match status" value="1"/>
</dbReference>
<accession>A0AAW2TMA0</accession>
<organism evidence="2">
    <name type="scientific">Sesamum latifolium</name>
    <dbReference type="NCBI Taxonomy" id="2727402"/>
    <lineage>
        <taxon>Eukaryota</taxon>
        <taxon>Viridiplantae</taxon>
        <taxon>Streptophyta</taxon>
        <taxon>Embryophyta</taxon>
        <taxon>Tracheophyta</taxon>
        <taxon>Spermatophyta</taxon>
        <taxon>Magnoliopsida</taxon>
        <taxon>eudicotyledons</taxon>
        <taxon>Gunneridae</taxon>
        <taxon>Pentapetalae</taxon>
        <taxon>asterids</taxon>
        <taxon>lamiids</taxon>
        <taxon>Lamiales</taxon>
        <taxon>Pedaliaceae</taxon>
        <taxon>Sesamum</taxon>
    </lineage>
</organism>
<evidence type="ECO:0000259" key="1">
    <source>
        <dbReference type="PROSITE" id="PS50878"/>
    </source>
</evidence>
<reference evidence="2" key="2">
    <citation type="journal article" date="2024" name="Plant">
        <title>Genomic evolution and insights into agronomic trait innovations of Sesamum species.</title>
        <authorList>
            <person name="Miao H."/>
            <person name="Wang L."/>
            <person name="Qu L."/>
            <person name="Liu H."/>
            <person name="Sun Y."/>
            <person name="Le M."/>
            <person name="Wang Q."/>
            <person name="Wei S."/>
            <person name="Zheng Y."/>
            <person name="Lin W."/>
            <person name="Duan Y."/>
            <person name="Cao H."/>
            <person name="Xiong S."/>
            <person name="Wang X."/>
            <person name="Wei L."/>
            <person name="Li C."/>
            <person name="Ma Q."/>
            <person name="Ju M."/>
            <person name="Zhao R."/>
            <person name="Li G."/>
            <person name="Mu C."/>
            <person name="Tian Q."/>
            <person name="Mei H."/>
            <person name="Zhang T."/>
            <person name="Gao T."/>
            <person name="Zhang H."/>
        </authorList>
    </citation>
    <scope>NUCLEOTIDE SEQUENCE</scope>
    <source>
        <strain evidence="2">KEN1</strain>
    </source>
</reference>
<dbReference type="InterPro" id="IPR043502">
    <property type="entry name" value="DNA/RNA_pol_sf"/>
</dbReference>
<dbReference type="InterPro" id="IPR043128">
    <property type="entry name" value="Rev_trsase/Diguanyl_cyclase"/>
</dbReference>